<evidence type="ECO:0000313" key="2">
    <source>
        <dbReference type="EMBL" id="KAF9584471.1"/>
    </source>
</evidence>
<sequence>MSSPAPSSRSIPSPTLAVPTSANRPRSGSAPQRPVSSLPPPPPEPPASEGRWNFRSTASFPAPRPFHNQGTKVYPSGSSTGTAVPLDLKSLAGKAPAPPPIGGNRHY</sequence>
<name>A0A9P6KGV7_9FUNG</name>
<reference evidence="2" key="1">
    <citation type="journal article" date="2020" name="Fungal Divers.">
        <title>Resolving the Mortierellaceae phylogeny through synthesis of multi-gene phylogenetics and phylogenomics.</title>
        <authorList>
            <person name="Vandepol N."/>
            <person name="Liber J."/>
            <person name="Desiro A."/>
            <person name="Na H."/>
            <person name="Kennedy M."/>
            <person name="Barry K."/>
            <person name="Grigoriev I.V."/>
            <person name="Miller A.N."/>
            <person name="O'Donnell K."/>
            <person name="Stajich J.E."/>
            <person name="Bonito G."/>
        </authorList>
    </citation>
    <scope>NUCLEOTIDE SEQUENCE</scope>
    <source>
        <strain evidence="2">KOD1015</strain>
    </source>
</reference>
<dbReference type="Proteomes" id="UP000780801">
    <property type="component" value="Unassembled WGS sequence"/>
</dbReference>
<evidence type="ECO:0000256" key="1">
    <source>
        <dbReference type="SAM" id="MobiDB-lite"/>
    </source>
</evidence>
<gene>
    <name evidence="2" type="ORF">BGW38_006341</name>
</gene>
<dbReference type="EMBL" id="JAABOA010000404">
    <property type="protein sequence ID" value="KAF9584471.1"/>
    <property type="molecule type" value="Genomic_DNA"/>
</dbReference>
<feature type="compositionally biased region" description="Polar residues" evidence="1">
    <location>
        <begin position="68"/>
        <end position="82"/>
    </location>
</feature>
<evidence type="ECO:0000313" key="3">
    <source>
        <dbReference type="Proteomes" id="UP000780801"/>
    </source>
</evidence>
<accession>A0A9P6KGV7</accession>
<keyword evidence="3" id="KW-1185">Reference proteome</keyword>
<feature type="compositionally biased region" description="Low complexity" evidence="1">
    <location>
        <begin position="1"/>
        <end position="14"/>
    </location>
</feature>
<feature type="compositionally biased region" description="Polar residues" evidence="1">
    <location>
        <begin position="18"/>
        <end position="30"/>
    </location>
</feature>
<organism evidence="2 3">
    <name type="scientific">Lunasporangiospora selenospora</name>
    <dbReference type="NCBI Taxonomy" id="979761"/>
    <lineage>
        <taxon>Eukaryota</taxon>
        <taxon>Fungi</taxon>
        <taxon>Fungi incertae sedis</taxon>
        <taxon>Mucoromycota</taxon>
        <taxon>Mortierellomycotina</taxon>
        <taxon>Mortierellomycetes</taxon>
        <taxon>Mortierellales</taxon>
        <taxon>Mortierellaceae</taxon>
        <taxon>Lunasporangiospora</taxon>
    </lineage>
</organism>
<dbReference type="OrthoDB" id="2430277at2759"/>
<protein>
    <submittedName>
        <fullName evidence="2">Uncharacterized protein</fullName>
    </submittedName>
</protein>
<feature type="region of interest" description="Disordered" evidence="1">
    <location>
        <begin position="1"/>
        <end position="107"/>
    </location>
</feature>
<proteinExistence type="predicted"/>
<comment type="caution">
    <text evidence="2">The sequence shown here is derived from an EMBL/GenBank/DDBJ whole genome shotgun (WGS) entry which is preliminary data.</text>
</comment>
<feature type="compositionally biased region" description="Pro residues" evidence="1">
    <location>
        <begin position="37"/>
        <end position="46"/>
    </location>
</feature>
<dbReference type="AlphaFoldDB" id="A0A9P6KGV7"/>